<dbReference type="InterPro" id="IPR000438">
    <property type="entry name" value="Acetyl_CoA_COase_Trfase_b_su"/>
</dbReference>
<accession>A0ABQ5UPU0</accession>
<dbReference type="HAMAP" id="MF_01395">
    <property type="entry name" value="AcetylCoA_CT_beta"/>
    <property type="match status" value="1"/>
</dbReference>
<reference evidence="7" key="2">
    <citation type="submission" date="2023-01" db="EMBL/GenBank/DDBJ databases">
        <title>Draft genome sequence of Maritalea porphyrae strain NBRC 107169.</title>
        <authorList>
            <person name="Sun Q."/>
            <person name="Mori K."/>
        </authorList>
    </citation>
    <scope>NUCLEOTIDE SEQUENCE</scope>
    <source>
        <strain evidence="7">NBRC 107169</strain>
    </source>
</reference>
<dbReference type="RefSeq" id="WP_284363098.1">
    <property type="nucleotide sequence ID" value="NZ_BSNI01000002.1"/>
</dbReference>
<comment type="caution">
    <text evidence="4">Lacks conserved residue(s) required for the propagation of feature annotation.</text>
</comment>
<comment type="subunit">
    <text evidence="4">Acetyl-CoA carboxylase is a heterohexamer composed of biotin carboxyl carrier protein (AccB), biotin carboxylase (AccC) and two subunits each of ACCase subunit alpha (AccA) and ACCase subunit beta (AccD).</text>
</comment>
<proteinExistence type="inferred from homology"/>
<evidence type="ECO:0000313" key="7">
    <source>
        <dbReference type="EMBL" id="GLQ17157.1"/>
    </source>
</evidence>
<dbReference type="EMBL" id="BSNI01000002">
    <property type="protein sequence ID" value="GLQ17157.1"/>
    <property type="molecule type" value="Genomic_DNA"/>
</dbReference>
<dbReference type="Pfam" id="PF01039">
    <property type="entry name" value="Carboxyl_trans"/>
    <property type="match status" value="1"/>
</dbReference>
<keyword evidence="4" id="KW-0443">Lipid metabolism</keyword>
<gene>
    <name evidence="4 7" type="primary">accD</name>
    <name evidence="7" type="ORF">GCM10007879_14060</name>
</gene>
<organism evidence="7 8">
    <name type="scientific">Maritalea porphyrae</name>
    <dbReference type="NCBI Taxonomy" id="880732"/>
    <lineage>
        <taxon>Bacteria</taxon>
        <taxon>Pseudomonadati</taxon>
        <taxon>Pseudomonadota</taxon>
        <taxon>Alphaproteobacteria</taxon>
        <taxon>Hyphomicrobiales</taxon>
        <taxon>Devosiaceae</taxon>
        <taxon>Maritalea</taxon>
    </lineage>
</organism>
<comment type="catalytic activity">
    <reaction evidence="4">
        <text>N(6)-carboxybiotinyl-L-lysyl-[protein] + acetyl-CoA = N(6)-biotinyl-L-lysyl-[protein] + malonyl-CoA</text>
        <dbReference type="Rhea" id="RHEA:54728"/>
        <dbReference type="Rhea" id="RHEA-COMP:10505"/>
        <dbReference type="Rhea" id="RHEA-COMP:10506"/>
        <dbReference type="ChEBI" id="CHEBI:57288"/>
        <dbReference type="ChEBI" id="CHEBI:57384"/>
        <dbReference type="ChEBI" id="CHEBI:83144"/>
        <dbReference type="ChEBI" id="CHEBI:83145"/>
        <dbReference type="EC" id="2.1.3.15"/>
    </reaction>
</comment>
<protein>
    <recommendedName>
        <fullName evidence="4">Acetyl-coenzyme A carboxylase carboxyl transferase subunit beta</fullName>
        <shortName evidence="4">ACCase subunit beta</shortName>
        <shortName evidence="4">Acetyl-CoA carboxylase carboxyltransferase subunit beta</shortName>
        <ecNumber evidence="4">2.1.3.15</ecNumber>
    </recommendedName>
</protein>
<dbReference type="GO" id="GO:0016740">
    <property type="term" value="F:transferase activity"/>
    <property type="evidence" value="ECO:0007669"/>
    <property type="project" value="UniProtKB-KW"/>
</dbReference>
<dbReference type="EC" id="2.1.3.15" evidence="4"/>
<evidence type="ECO:0000256" key="4">
    <source>
        <dbReference type="HAMAP-Rule" id="MF_01395"/>
    </source>
</evidence>
<evidence type="ECO:0000256" key="1">
    <source>
        <dbReference type="ARBA" id="ARBA00022679"/>
    </source>
</evidence>
<dbReference type="InterPro" id="IPR011762">
    <property type="entry name" value="COA_CT_N"/>
</dbReference>
<feature type="region of interest" description="Disordered" evidence="5">
    <location>
        <begin position="302"/>
        <end position="331"/>
    </location>
</feature>
<keyword evidence="4" id="KW-0547">Nucleotide-binding</keyword>
<dbReference type="Gene3D" id="3.90.226.10">
    <property type="entry name" value="2-enoyl-CoA Hydratase, Chain A, domain 1"/>
    <property type="match status" value="1"/>
</dbReference>
<feature type="domain" description="CoA carboxyltransferase N-terminal" evidence="6">
    <location>
        <begin position="25"/>
        <end position="294"/>
    </location>
</feature>
<dbReference type="PANTHER" id="PTHR42995">
    <property type="entry name" value="ACETYL-COENZYME A CARBOXYLASE CARBOXYL TRANSFERASE SUBUNIT BETA, CHLOROPLASTIC"/>
    <property type="match status" value="1"/>
</dbReference>
<evidence type="ECO:0000256" key="5">
    <source>
        <dbReference type="SAM" id="MobiDB-lite"/>
    </source>
</evidence>
<comment type="caution">
    <text evidence="7">The sequence shown here is derived from an EMBL/GenBank/DDBJ whole genome shotgun (WGS) entry which is preliminary data.</text>
</comment>
<evidence type="ECO:0000256" key="2">
    <source>
        <dbReference type="ARBA" id="ARBA00022832"/>
    </source>
</evidence>
<keyword evidence="1 4" id="KW-0808">Transferase</keyword>
<keyword evidence="2 4" id="KW-0276">Fatty acid metabolism</keyword>
<keyword evidence="4" id="KW-0963">Cytoplasm</keyword>
<evidence type="ECO:0000313" key="8">
    <source>
        <dbReference type="Proteomes" id="UP001161405"/>
    </source>
</evidence>
<dbReference type="PROSITE" id="PS50980">
    <property type="entry name" value="COA_CT_NTER"/>
    <property type="match status" value="1"/>
</dbReference>
<comment type="function">
    <text evidence="4">Component of the acetyl coenzyme A carboxylase (ACC) complex. Biotin carboxylase (BC) catalyzes the carboxylation of biotin on its carrier protein (BCCP) and then the CO(2) group is transferred by the transcarboxylase to acetyl-CoA to form malonyl-CoA.</text>
</comment>
<dbReference type="PRINTS" id="PR01070">
    <property type="entry name" value="ACCCTRFRASEB"/>
</dbReference>
<dbReference type="Proteomes" id="UP001161405">
    <property type="component" value="Unassembled WGS sequence"/>
</dbReference>
<keyword evidence="8" id="KW-1185">Reference proteome</keyword>
<dbReference type="SUPFAM" id="SSF52096">
    <property type="entry name" value="ClpP/crotonase"/>
    <property type="match status" value="1"/>
</dbReference>
<comment type="pathway">
    <text evidence="4">Lipid metabolism; malonyl-CoA biosynthesis; malonyl-CoA from acetyl-CoA: step 1/1.</text>
</comment>
<reference evidence="7" key="1">
    <citation type="journal article" date="2014" name="Int. J. Syst. Evol. Microbiol.">
        <title>Complete genome of a new Firmicutes species belonging to the dominant human colonic microbiota ('Ruminococcus bicirculans') reveals two chromosomes and a selective capacity to utilize plant glucans.</title>
        <authorList>
            <consortium name="NISC Comparative Sequencing Program"/>
            <person name="Wegmann U."/>
            <person name="Louis P."/>
            <person name="Goesmann A."/>
            <person name="Henrissat B."/>
            <person name="Duncan S.H."/>
            <person name="Flint H.J."/>
        </authorList>
    </citation>
    <scope>NUCLEOTIDE SEQUENCE</scope>
    <source>
        <strain evidence="7">NBRC 107169</strain>
    </source>
</reference>
<sequence length="331" mass="36550">MNWINSVVRPKIRSFLNKRESPENLWVKCPQSGEMVFYRDLEANQWVVPNSGFHMKIKARDRMKAFLDNGEYTEHEVPDVAHDPLKFRATKKYADQLRDYRAKTDMKDCVLLASGKLIGRDVTVGVQDFDFGGGSLGMAAGATIVKGLEMAVKNKTPFILFTASGGARMQEGMLSLMQMPRTTVAVQRLREAGLPYIVVFTDPTTGGVTASYAMLGDVHIAEPNALIGFAGQRVIEQTIRESLPKGFQRSEYLLEHGMIDMVVHRHNLRSTIGKLVGMFMKSPLNDMELAAPKKKTVRDAIVEAEGAGDDADNAPAENSEDVAPPPVAHAE</sequence>
<comment type="subcellular location">
    <subcellularLocation>
        <location evidence="4">Cytoplasm</location>
    </subcellularLocation>
</comment>
<dbReference type="InterPro" id="IPR034733">
    <property type="entry name" value="AcCoA_carboxyl_beta"/>
</dbReference>
<name>A0ABQ5UPU0_9HYPH</name>
<dbReference type="InterPro" id="IPR029045">
    <property type="entry name" value="ClpP/crotonase-like_dom_sf"/>
</dbReference>
<evidence type="ECO:0000259" key="6">
    <source>
        <dbReference type="PROSITE" id="PS50980"/>
    </source>
</evidence>
<keyword evidence="4" id="KW-0067">ATP-binding</keyword>
<keyword evidence="4" id="KW-0444">Lipid biosynthesis</keyword>
<keyword evidence="3 4" id="KW-0275">Fatty acid biosynthesis</keyword>
<evidence type="ECO:0000256" key="3">
    <source>
        <dbReference type="ARBA" id="ARBA00023160"/>
    </source>
</evidence>
<comment type="similarity">
    <text evidence="4">Belongs to the AccD/PCCB family.</text>
</comment>
<dbReference type="NCBIfam" id="TIGR00515">
    <property type="entry name" value="accD"/>
    <property type="match status" value="1"/>
</dbReference>
<dbReference type="PANTHER" id="PTHR42995:SF5">
    <property type="entry name" value="ACETYL-COENZYME A CARBOXYLASE CARBOXYL TRANSFERASE SUBUNIT BETA, CHLOROPLASTIC"/>
    <property type="match status" value="1"/>
</dbReference>